<accession>A0AA88S581</accession>
<proteinExistence type="predicted"/>
<evidence type="ECO:0000256" key="1">
    <source>
        <dbReference type="SAM" id="Phobius"/>
    </source>
</evidence>
<dbReference type="Proteomes" id="UP001187415">
    <property type="component" value="Unassembled WGS sequence"/>
</dbReference>
<sequence>MAASRALSFPLAIVCLVLFFIRGYSPLPTRLQVMGTNPMSPQELSHADELHKVDYSDYEDTTIPILPTKVSPNEGITQKCNYNPCMEISCAKLAALSGCLCPGLTLNNEPPAAPTLKSVSWNGSEVTVQWCAPYSYVTAYNVTIGGKKWLTFGRDQRSGAVGNIDNITQVCVIALNDSGNSSGSCMMYQPRDNSLALKGGLIGGALLSLLLLLLVGVLVWRHKKQKKQGGSIPMHDTAGTQ</sequence>
<dbReference type="SUPFAM" id="SSF49265">
    <property type="entry name" value="Fibronectin type III"/>
    <property type="match status" value="1"/>
</dbReference>
<protein>
    <recommendedName>
        <fullName evidence="4">LRRN4 C-terminal-like protein</fullName>
    </recommendedName>
</protein>
<keyword evidence="1" id="KW-0472">Membrane</keyword>
<name>A0AA88S581_CHASR</name>
<comment type="caution">
    <text evidence="2">The sequence shown here is derived from an EMBL/GenBank/DDBJ whole genome shotgun (WGS) entry which is preliminary data.</text>
</comment>
<evidence type="ECO:0008006" key="4">
    <source>
        <dbReference type="Google" id="ProtNLM"/>
    </source>
</evidence>
<feature type="transmembrane region" description="Helical" evidence="1">
    <location>
        <begin position="195"/>
        <end position="220"/>
    </location>
</feature>
<evidence type="ECO:0000313" key="2">
    <source>
        <dbReference type="EMBL" id="KAK2828550.1"/>
    </source>
</evidence>
<dbReference type="EMBL" id="JAUPFM010000015">
    <property type="protein sequence ID" value="KAK2828550.1"/>
    <property type="molecule type" value="Genomic_DNA"/>
</dbReference>
<reference evidence="2" key="1">
    <citation type="submission" date="2023-07" db="EMBL/GenBank/DDBJ databases">
        <title>Chromosome-level Genome Assembly of Striped Snakehead (Channa striata).</title>
        <authorList>
            <person name="Liu H."/>
        </authorList>
    </citation>
    <scope>NUCLEOTIDE SEQUENCE</scope>
    <source>
        <strain evidence="2">Gz</strain>
        <tissue evidence="2">Muscle</tissue>
    </source>
</reference>
<organism evidence="2 3">
    <name type="scientific">Channa striata</name>
    <name type="common">Snakehead murrel</name>
    <name type="synonym">Ophicephalus striatus</name>
    <dbReference type="NCBI Taxonomy" id="64152"/>
    <lineage>
        <taxon>Eukaryota</taxon>
        <taxon>Metazoa</taxon>
        <taxon>Chordata</taxon>
        <taxon>Craniata</taxon>
        <taxon>Vertebrata</taxon>
        <taxon>Euteleostomi</taxon>
        <taxon>Actinopterygii</taxon>
        <taxon>Neopterygii</taxon>
        <taxon>Teleostei</taxon>
        <taxon>Neoteleostei</taxon>
        <taxon>Acanthomorphata</taxon>
        <taxon>Anabantaria</taxon>
        <taxon>Anabantiformes</taxon>
        <taxon>Channoidei</taxon>
        <taxon>Channidae</taxon>
        <taxon>Channa</taxon>
    </lineage>
</organism>
<evidence type="ECO:0000313" key="3">
    <source>
        <dbReference type="Proteomes" id="UP001187415"/>
    </source>
</evidence>
<keyword evidence="3" id="KW-1185">Reference proteome</keyword>
<gene>
    <name evidence="2" type="ORF">Q5P01_019584</name>
</gene>
<keyword evidence="1" id="KW-1133">Transmembrane helix</keyword>
<dbReference type="AlphaFoldDB" id="A0AA88S581"/>
<dbReference type="InterPro" id="IPR036116">
    <property type="entry name" value="FN3_sf"/>
</dbReference>
<keyword evidence="1" id="KW-0812">Transmembrane</keyword>